<keyword evidence="7 9" id="KW-0675">Receptor</keyword>
<comment type="subcellular location">
    <subcellularLocation>
        <location evidence="9">Cell membrane</location>
        <topology evidence="9">Peripheral membrane protein</topology>
        <orientation evidence="9">Cytoplasmic side</orientation>
    </subcellularLocation>
    <subcellularLocation>
        <location evidence="9">Cytoplasm</location>
    </subcellularLocation>
</comment>
<protein>
    <recommendedName>
        <fullName evidence="9">Signal recognition particle receptor FtsY</fullName>
        <shortName evidence="9">SRP receptor</shortName>
        <ecNumber evidence="9">3.6.5.4</ecNumber>
    </recommendedName>
</protein>
<comment type="caution">
    <text evidence="11">The sequence shown here is derived from an EMBL/GenBank/DDBJ whole genome shotgun (WGS) entry which is preliminary data.</text>
</comment>
<dbReference type="Gene3D" id="1.20.120.140">
    <property type="entry name" value="Signal recognition particle SRP54, nucleotide-binding domain"/>
    <property type="match status" value="1"/>
</dbReference>
<reference evidence="11" key="1">
    <citation type="journal article" date="2020" name="mSystems">
        <title>Genome- and Community-Level Interaction Insights into Carbon Utilization and Element Cycling Functions of Hydrothermarchaeota in Hydrothermal Sediment.</title>
        <authorList>
            <person name="Zhou Z."/>
            <person name="Liu Y."/>
            <person name="Xu W."/>
            <person name="Pan J."/>
            <person name="Luo Z.H."/>
            <person name="Li M."/>
        </authorList>
    </citation>
    <scope>NUCLEOTIDE SEQUENCE [LARGE SCALE GENOMIC DNA]</scope>
    <source>
        <strain evidence="11">SpSt-102</strain>
    </source>
</reference>
<keyword evidence="6 9" id="KW-0472">Membrane</keyword>
<evidence type="ECO:0000256" key="8">
    <source>
        <dbReference type="ARBA" id="ARBA00048027"/>
    </source>
</evidence>
<dbReference type="EC" id="3.6.5.4" evidence="9"/>
<dbReference type="InterPro" id="IPR004390">
    <property type="entry name" value="SR_rcpt_FtsY"/>
</dbReference>
<comment type="catalytic activity">
    <reaction evidence="8 9">
        <text>GTP + H2O = GDP + phosphate + H(+)</text>
        <dbReference type="Rhea" id="RHEA:19669"/>
        <dbReference type="ChEBI" id="CHEBI:15377"/>
        <dbReference type="ChEBI" id="CHEBI:15378"/>
        <dbReference type="ChEBI" id="CHEBI:37565"/>
        <dbReference type="ChEBI" id="CHEBI:43474"/>
        <dbReference type="ChEBI" id="CHEBI:58189"/>
        <dbReference type="EC" id="3.6.5.4"/>
    </reaction>
</comment>
<dbReference type="NCBIfam" id="TIGR00064">
    <property type="entry name" value="ftsY"/>
    <property type="match status" value="1"/>
</dbReference>
<sequence>MGFFDRLKEGLSKTKKNFTEKVESLLKSFKQVDDELFEELEEILVLSDVGVKTSQKIIENLKERVKKEKISDSQVIKEILKEEMLNIIDLENKLNEEYPLIILMVGVNGVGKTTSIGKIANLLKSNGKKVLIAAADTFRAAAAEQLEIWAKRVGCDIIKHVEGADPAAVVFDGIQAMRARKADVLIVDTAGRLHTKKNLIEELKKIDRVINQQMPEASKETLLVIDATTGQNALNQAKEFNQAVNISGIVLTKLDGTAKGGIVISICDELKIPVKFVGVGEKIDDLQYFNAKEFVDALFEN</sequence>
<gene>
    <name evidence="9 11" type="primary">ftsY</name>
    <name evidence="11" type="ORF">ENL71_04570</name>
</gene>
<proteinExistence type="inferred from homology"/>
<keyword evidence="3 9" id="KW-0547">Nucleotide-binding</keyword>
<organism evidence="11">
    <name type="scientific">Caldicellulosiruptor owensensis</name>
    <dbReference type="NCBI Taxonomy" id="55205"/>
    <lineage>
        <taxon>Bacteria</taxon>
        <taxon>Bacillati</taxon>
        <taxon>Bacillota</taxon>
        <taxon>Bacillota incertae sedis</taxon>
        <taxon>Caldicellulosiruptorales</taxon>
        <taxon>Caldicellulosiruptoraceae</taxon>
        <taxon>Caldicellulosiruptor</taxon>
    </lineage>
</organism>
<evidence type="ECO:0000256" key="9">
    <source>
        <dbReference type="HAMAP-Rule" id="MF_00920"/>
    </source>
</evidence>
<dbReference type="GO" id="GO:0005525">
    <property type="term" value="F:GTP binding"/>
    <property type="evidence" value="ECO:0007669"/>
    <property type="project" value="UniProtKB-UniRule"/>
</dbReference>
<dbReference type="FunFam" id="3.40.50.300:FF:000053">
    <property type="entry name" value="Signal recognition particle receptor FtsY"/>
    <property type="match status" value="1"/>
</dbReference>
<dbReference type="GO" id="GO:0005047">
    <property type="term" value="F:signal recognition particle binding"/>
    <property type="evidence" value="ECO:0007669"/>
    <property type="project" value="TreeGrafter"/>
</dbReference>
<dbReference type="InterPro" id="IPR027417">
    <property type="entry name" value="P-loop_NTPase"/>
</dbReference>
<dbReference type="GO" id="GO:0005886">
    <property type="term" value="C:plasma membrane"/>
    <property type="evidence" value="ECO:0007669"/>
    <property type="project" value="UniProtKB-SubCell"/>
</dbReference>
<dbReference type="SMART" id="SM00963">
    <property type="entry name" value="SRP54_N"/>
    <property type="match status" value="1"/>
</dbReference>
<dbReference type="InterPro" id="IPR042101">
    <property type="entry name" value="SRP54_N_sf"/>
</dbReference>
<keyword evidence="5 9" id="KW-0342">GTP-binding</keyword>
<dbReference type="InterPro" id="IPR036225">
    <property type="entry name" value="SRP/SRP_N"/>
</dbReference>
<evidence type="ECO:0000256" key="5">
    <source>
        <dbReference type="ARBA" id="ARBA00023134"/>
    </source>
</evidence>
<dbReference type="SUPFAM" id="SSF52540">
    <property type="entry name" value="P-loop containing nucleoside triphosphate hydrolases"/>
    <property type="match status" value="1"/>
</dbReference>
<dbReference type="Pfam" id="PF00448">
    <property type="entry name" value="SRP54"/>
    <property type="match status" value="1"/>
</dbReference>
<evidence type="ECO:0000256" key="4">
    <source>
        <dbReference type="ARBA" id="ARBA00022801"/>
    </source>
</evidence>
<evidence type="ECO:0000256" key="1">
    <source>
        <dbReference type="ARBA" id="ARBA00022475"/>
    </source>
</evidence>
<keyword evidence="1 9" id="KW-1003">Cell membrane</keyword>
<dbReference type="PROSITE" id="PS00300">
    <property type="entry name" value="SRP54"/>
    <property type="match status" value="1"/>
</dbReference>
<dbReference type="GO" id="GO:0003924">
    <property type="term" value="F:GTPase activity"/>
    <property type="evidence" value="ECO:0007669"/>
    <property type="project" value="UniProtKB-UniRule"/>
</dbReference>
<dbReference type="SMART" id="SM00962">
    <property type="entry name" value="SRP54"/>
    <property type="match status" value="1"/>
</dbReference>
<evidence type="ECO:0000256" key="7">
    <source>
        <dbReference type="ARBA" id="ARBA00023170"/>
    </source>
</evidence>
<keyword evidence="4 9" id="KW-0378">Hydrolase</keyword>
<feature type="binding site" evidence="9">
    <location>
        <begin position="106"/>
        <end position="113"/>
    </location>
    <ligand>
        <name>GTP</name>
        <dbReference type="ChEBI" id="CHEBI:37565"/>
    </ligand>
</feature>
<dbReference type="FunFam" id="1.20.120.140:FF:000002">
    <property type="entry name" value="Signal recognition particle receptor FtsY"/>
    <property type="match status" value="1"/>
</dbReference>
<comment type="subunit">
    <text evidence="9">Part of the signal recognition particle protein translocation system, which is composed of SRP and FtsY.</text>
</comment>
<dbReference type="AlphaFoldDB" id="A0A7C5V263"/>
<name>A0A7C5V263_9FIRM</name>
<comment type="similarity">
    <text evidence="9">Belongs to the GTP-binding SRP family. FtsY subfamily.</text>
</comment>
<dbReference type="InterPro" id="IPR000897">
    <property type="entry name" value="SRP54_GTPase_dom"/>
</dbReference>
<comment type="function">
    <text evidence="9">Involved in targeting and insertion of nascent membrane proteins into the cytoplasmic membrane. Acts as a receptor for the complex formed by the signal recognition particle (SRP) and the ribosome-nascent chain (RNC).</text>
</comment>
<feature type="binding site" evidence="9">
    <location>
        <begin position="252"/>
        <end position="255"/>
    </location>
    <ligand>
        <name>GTP</name>
        <dbReference type="ChEBI" id="CHEBI:37565"/>
    </ligand>
</feature>
<dbReference type="HAMAP" id="MF_00920">
    <property type="entry name" value="FtsY"/>
    <property type="match status" value="1"/>
</dbReference>
<dbReference type="CDD" id="cd17874">
    <property type="entry name" value="FtsY"/>
    <property type="match status" value="1"/>
</dbReference>
<evidence type="ECO:0000256" key="6">
    <source>
        <dbReference type="ARBA" id="ARBA00023136"/>
    </source>
</evidence>
<evidence type="ECO:0000313" key="11">
    <source>
        <dbReference type="EMBL" id="HHS01789.1"/>
    </source>
</evidence>
<evidence type="ECO:0000256" key="2">
    <source>
        <dbReference type="ARBA" id="ARBA00022490"/>
    </source>
</evidence>
<feature type="domain" description="SRP54-type proteins GTP-binding" evidence="10">
    <location>
        <begin position="273"/>
        <end position="286"/>
    </location>
</feature>
<dbReference type="GO" id="GO:0006614">
    <property type="term" value="P:SRP-dependent cotranslational protein targeting to membrane"/>
    <property type="evidence" value="ECO:0007669"/>
    <property type="project" value="InterPro"/>
</dbReference>
<dbReference type="EMBL" id="DRUZ01000058">
    <property type="protein sequence ID" value="HHS01789.1"/>
    <property type="molecule type" value="Genomic_DNA"/>
</dbReference>
<dbReference type="InterPro" id="IPR003593">
    <property type="entry name" value="AAA+_ATPase"/>
</dbReference>
<dbReference type="PANTHER" id="PTHR43134">
    <property type="entry name" value="SIGNAL RECOGNITION PARTICLE RECEPTOR SUBUNIT ALPHA"/>
    <property type="match status" value="1"/>
</dbReference>
<evidence type="ECO:0000256" key="3">
    <source>
        <dbReference type="ARBA" id="ARBA00022741"/>
    </source>
</evidence>
<dbReference type="Pfam" id="PF02881">
    <property type="entry name" value="SRP54_N"/>
    <property type="match status" value="1"/>
</dbReference>
<dbReference type="InterPro" id="IPR013822">
    <property type="entry name" value="Signal_recog_particl_SRP54_hlx"/>
</dbReference>
<keyword evidence="2 9" id="KW-0963">Cytoplasm</keyword>
<accession>A0A7C5V263</accession>
<dbReference type="GO" id="GO:0005737">
    <property type="term" value="C:cytoplasm"/>
    <property type="evidence" value="ECO:0007669"/>
    <property type="project" value="UniProtKB-SubCell"/>
</dbReference>
<evidence type="ECO:0000259" key="10">
    <source>
        <dbReference type="PROSITE" id="PS00300"/>
    </source>
</evidence>
<dbReference type="SMART" id="SM00382">
    <property type="entry name" value="AAA"/>
    <property type="match status" value="1"/>
</dbReference>
<dbReference type="PANTHER" id="PTHR43134:SF1">
    <property type="entry name" value="SIGNAL RECOGNITION PARTICLE RECEPTOR SUBUNIT ALPHA"/>
    <property type="match status" value="1"/>
</dbReference>
<dbReference type="SUPFAM" id="SSF47364">
    <property type="entry name" value="Domain of the SRP/SRP receptor G-proteins"/>
    <property type="match status" value="1"/>
</dbReference>
<dbReference type="Gene3D" id="3.40.50.300">
    <property type="entry name" value="P-loop containing nucleotide triphosphate hydrolases"/>
    <property type="match status" value="1"/>
</dbReference>
<feature type="binding site" evidence="9">
    <location>
        <begin position="188"/>
        <end position="192"/>
    </location>
    <ligand>
        <name>GTP</name>
        <dbReference type="ChEBI" id="CHEBI:37565"/>
    </ligand>
</feature>